<dbReference type="InterPro" id="IPR035699">
    <property type="entry name" value="AAA_6"/>
</dbReference>
<dbReference type="Gene3D" id="1.10.287.2620">
    <property type="match status" value="1"/>
</dbReference>
<feature type="region of interest" description="Disordered" evidence="4">
    <location>
        <begin position="1791"/>
        <end position="1857"/>
    </location>
</feature>
<evidence type="ECO:0000313" key="12">
    <source>
        <dbReference type="Proteomes" id="UP000215902"/>
    </source>
</evidence>
<keyword evidence="2 3" id="KW-0175">Coiled coil</keyword>
<feature type="compositionally biased region" description="Acidic residues" evidence="4">
    <location>
        <begin position="3837"/>
        <end position="3852"/>
    </location>
</feature>
<dbReference type="STRING" id="282301.A0A267E1K7"/>
<feature type="region of interest" description="Disordered" evidence="4">
    <location>
        <begin position="2831"/>
        <end position="2946"/>
    </location>
</feature>
<dbReference type="Gene3D" id="1.20.920.30">
    <property type="match status" value="1"/>
</dbReference>
<dbReference type="Pfam" id="PF12777">
    <property type="entry name" value="MT"/>
    <property type="match status" value="1"/>
</dbReference>
<dbReference type="Gene3D" id="3.20.180.20">
    <property type="entry name" value="Dynein heavy chain, N-terminal domain 2"/>
    <property type="match status" value="1"/>
</dbReference>
<feature type="coiled-coil region" evidence="3">
    <location>
        <begin position="3571"/>
        <end position="3640"/>
    </location>
</feature>
<comment type="caution">
    <text evidence="11">The sequence shown here is derived from an EMBL/GenBank/DDBJ whole genome shotgun (WGS) entry which is preliminary data.</text>
</comment>
<feature type="compositionally biased region" description="Basic and acidic residues" evidence="4">
    <location>
        <begin position="2865"/>
        <end position="2887"/>
    </location>
</feature>
<dbReference type="InterPro" id="IPR043160">
    <property type="entry name" value="Dynein_C_barrel"/>
</dbReference>
<evidence type="ECO:0000259" key="8">
    <source>
        <dbReference type="Pfam" id="PF12780"/>
    </source>
</evidence>
<evidence type="ECO:0008006" key="13">
    <source>
        <dbReference type="Google" id="ProtNLM"/>
    </source>
</evidence>
<dbReference type="Gene3D" id="3.10.490.20">
    <property type="match status" value="1"/>
</dbReference>
<feature type="domain" description="Dynein heavy chain coiled coil stalk" evidence="7">
    <location>
        <begin position="3394"/>
        <end position="3671"/>
    </location>
</feature>
<dbReference type="InterPro" id="IPR042222">
    <property type="entry name" value="Dynein_2_N"/>
</dbReference>
<comment type="similarity">
    <text evidence="1">Belongs to the dynein heavy chain family.</text>
</comment>
<dbReference type="GO" id="GO:0045505">
    <property type="term" value="F:dynein intermediate chain binding"/>
    <property type="evidence" value="ECO:0007669"/>
    <property type="project" value="InterPro"/>
</dbReference>
<feature type="region of interest" description="Disordered" evidence="4">
    <location>
        <begin position="2129"/>
        <end position="2151"/>
    </location>
</feature>
<reference evidence="11 12" key="1">
    <citation type="submission" date="2017-06" db="EMBL/GenBank/DDBJ databases">
        <title>A platform for efficient transgenesis in Macrostomum lignano, a flatworm model organism for stem cell research.</title>
        <authorList>
            <person name="Berezikov E."/>
        </authorList>
    </citation>
    <scope>NUCLEOTIDE SEQUENCE [LARGE SCALE GENOMIC DNA]</scope>
    <source>
        <strain evidence="11">DV1</strain>
        <tissue evidence="11">Whole organism</tissue>
    </source>
</reference>
<evidence type="ECO:0000256" key="3">
    <source>
        <dbReference type="SAM" id="Coils"/>
    </source>
</evidence>
<dbReference type="Gene3D" id="1.20.140.100">
    <property type="entry name" value="Dynein heavy chain, N-terminal domain 2"/>
    <property type="match status" value="1"/>
</dbReference>
<organism evidence="11 12">
    <name type="scientific">Macrostomum lignano</name>
    <dbReference type="NCBI Taxonomy" id="282301"/>
    <lineage>
        <taxon>Eukaryota</taxon>
        <taxon>Metazoa</taxon>
        <taxon>Spiralia</taxon>
        <taxon>Lophotrochozoa</taxon>
        <taxon>Platyhelminthes</taxon>
        <taxon>Rhabditophora</taxon>
        <taxon>Macrostomorpha</taxon>
        <taxon>Macrostomida</taxon>
        <taxon>Macrostomidae</taxon>
        <taxon>Macrostomum</taxon>
    </lineage>
</organism>
<dbReference type="PANTHER" id="PTHR45703">
    <property type="entry name" value="DYNEIN HEAVY CHAIN"/>
    <property type="match status" value="1"/>
</dbReference>
<dbReference type="InterPro" id="IPR024317">
    <property type="entry name" value="Dynein_heavy_chain_D4_dom"/>
</dbReference>
<dbReference type="Proteomes" id="UP000215902">
    <property type="component" value="Unassembled WGS sequence"/>
</dbReference>
<feature type="domain" description="Dynein heavy chain linker" evidence="5">
    <location>
        <begin position="1209"/>
        <end position="1465"/>
    </location>
</feature>
<feature type="compositionally biased region" description="Acidic residues" evidence="4">
    <location>
        <begin position="2888"/>
        <end position="2909"/>
    </location>
</feature>
<dbReference type="Pfam" id="PF17852">
    <property type="entry name" value="Dynein_AAA_lid"/>
    <property type="match status" value="1"/>
</dbReference>
<feature type="region of interest" description="Disordered" evidence="4">
    <location>
        <begin position="4645"/>
        <end position="4671"/>
    </location>
</feature>
<evidence type="ECO:0000256" key="2">
    <source>
        <dbReference type="ARBA" id="ARBA00023054"/>
    </source>
</evidence>
<dbReference type="GO" id="GO:0007018">
    <property type="term" value="P:microtubule-based movement"/>
    <property type="evidence" value="ECO:0007669"/>
    <property type="project" value="InterPro"/>
</dbReference>
<dbReference type="EMBL" id="NIVC01002858">
    <property type="protein sequence ID" value="PAA54804.1"/>
    <property type="molecule type" value="Genomic_DNA"/>
</dbReference>
<feature type="domain" description="Dynein heavy chain hydrolytic ATP-binding dynein motor region" evidence="6">
    <location>
        <begin position="1673"/>
        <end position="1787"/>
    </location>
</feature>
<feature type="domain" description="Dynein heavy chain linker" evidence="5">
    <location>
        <begin position="1004"/>
        <end position="1200"/>
    </location>
</feature>
<dbReference type="OrthoDB" id="6283907at2759"/>
<dbReference type="Pfam" id="PF12774">
    <property type="entry name" value="AAA_6"/>
    <property type="match status" value="2"/>
</dbReference>
<feature type="compositionally biased region" description="Low complexity" evidence="4">
    <location>
        <begin position="2910"/>
        <end position="2937"/>
    </location>
</feature>
<feature type="domain" description="Dynein heavy chain C-terminal" evidence="10">
    <location>
        <begin position="4699"/>
        <end position="4860"/>
    </location>
</feature>
<evidence type="ECO:0000256" key="4">
    <source>
        <dbReference type="SAM" id="MobiDB-lite"/>
    </source>
</evidence>
<feature type="compositionally biased region" description="Low complexity" evidence="4">
    <location>
        <begin position="239"/>
        <end position="252"/>
    </location>
</feature>
<dbReference type="Pfam" id="PF18199">
    <property type="entry name" value="Dynein_C"/>
    <property type="match status" value="1"/>
</dbReference>
<evidence type="ECO:0000259" key="9">
    <source>
        <dbReference type="Pfam" id="PF17852"/>
    </source>
</evidence>
<dbReference type="InterPro" id="IPR027417">
    <property type="entry name" value="P-loop_NTPase"/>
</dbReference>
<evidence type="ECO:0000259" key="10">
    <source>
        <dbReference type="Pfam" id="PF18199"/>
    </source>
</evidence>
<accession>A0A267E1K7</accession>
<feature type="region of interest" description="Disordered" evidence="4">
    <location>
        <begin position="3038"/>
        <end position="3065"/>
    </location>
</feature>
<dbReference type="GO" id="GO:0030286">
    <property type="term" value="C:dynein complex"/>
    <property type="evidence" value="ECO:0007669"/>
    <property type="project" value="InterPro"/>
</dbReference>
<dbReference type="Pfam" id="PF08393">
    <property type="entry name" value="DHC_N2"/>
    <property type="match status" value="2"/>
</dbReference>
<dbReference type="Gene3D" id="3.40.50.300">
    <property type="entry name" value="P-loop containing nucleotide triphosphate hydrolases"/>
    <property type="match status" value="4"/>
</dbReference>
<sequence length="4877" mass="538106">MAQPDLKSRVIDTPRSSGEADGNEKGLLKLVQERFVQAIENNSDASWKSLQDTLLELHDLRHVLHGRPEVEHYLARILGLLDRQPNEPATSAMLETLQQVFPAEIARLSASKQPLPPPPVLNASTKTTTSSSPRVRRFQNRVQQQDEDPDKPLFQLPELSDSTYAPVPEPLTVRRLQASIADVIAETCLRESTLAKPSGATWRAAAADFTIFEPTGEKLLEKIQEVIDEVDAAEEADTSDAASTDSSVKSPVPAQPRPPHRPPRFARDAIGHFVRCYHLGEPVVAYYNPALPASAPEPDAYHLELVPKRRANASLHFVFCPFGVLRVCPGDASEAMSLVEWHREAVLHLAMRQIPFCRLFRRMRVFRAWRAWTLRRRFESRRRTLADNLLAAVPAYGRSMLQVATLLQQVNELSVLPGRPSVASCLTLRQLQDLVDKRKLQADRISEKFYKFIKQIIVETSAVLFKRMEFYQKQAHQKQLLSKESLYNQRIRAEEQARDLATAHRQLGQLGSFIRYLDLFVGSAFLRLTVDNVAKFVDEVLLVGATASKTKSVKPNDAEDPVNVTATFKADLSVDNDQLCSNPSLDEFCQFILATVADTPKLLQLHAFPMDGCITDAHLHRLPALGPATTSSATVTAAGDMPKLQPPQRLNSGLSAEQRDQRSTEVIRQPPPQNPRDLTVEGRAIVGTDQPIEFGHIWLQLGGIVRYQHYLNLCQNAFDSANEDVNRFFEESNWLVAIHTFCRDWRSDSVQKYKDQPAFSIEQTLVQLRQWTESVRTFDSNFVSSNGVALIDCQLLIDSLVPRLERAYAELGDFATVEMSRLANEFVAELVDLQRHLSNREVTSANFAVYSSKLQQVKDNTQRYQQRADYIKSLFEMVRMAYRPLTAEEEKLEEEAQSQWHYMLQLMQDSSDFQNKQLPTIIRKMNDEYEALMAEARLIAKDLGENYCQVSPTPDKVVKEIVQKRTRICDIETLVKQLSETKKAIVGENYALDELKLLVASSDMRLELWKYFSVAVNFIADWKKQLFKKFDARQALDKITEWQNAAVHIRKFLNPDDPVLARLLQLLQDFKQSLPLLAKLQSPALKERHWRSLYVGFGSDFDPNREPRLEELLAFDLPAHGKLINSVCAAALAEYQLEKTLARLNKLWLDKELKMVRHVTESVIADGERAELRNAAKRLQPAAARKTSQLEKMRSSKAVANESAVNGSTVVSNAHREVFVVADWQEILHLLQDSLLTLQSMRAPAKATEFYAELLQLDERLTAAEAAFEQLLKAQRRWQFLEKFFQRVAVASRLPRQTDAFRPLNERFVELTRLLASTPKVGQLAGAARQAKLTDLALKLKELAASLRPLVDQARRQLPRLNFFSDEEVMELLALSREPGAMLSHVRRAFPGVRQLQLALPAGGAITGTRLDYQLNADKLLLSGLVGECGERVAFSPIAASPHPVRWLALAEARLKDSNSRLLRDAVRTRLRMAEPDVPAVAEALEELTALEKAESDVGDSSEAGSILHHWLLRHPASCVLAADRILFTRLVAVILRAGRAAEDLPGRQRVLQRRQQRYCDLLRENFKRVFANDRRRRLHALLHSLILACQEQVNILQTLIAGGPSCNDRSFDWVRLAKHEMPVEALPKLRRSEQPDGEQVDDLRLRRCRTSLQQELLLGRYTVSQLGHQLSYDYEFVPCHRRLVISGVTERALCHLSLALANYQIGCLAGDATAGKSETVRELGCLLGRLSISLNCGADLCPSSIRRHLTGALACGAILVMEELGRLPAPLVAAFAQDAAQIRRLLKGADPAGAAKSSEEQTATRREQRRRRRRSGSIGEDPSMTGDQGDCIGEQGRRRKRRNSADDGSAGIATGSGVVDGGIDSDAYRPVRLSGVGFAGCLLSPKDTFGCLATLGSGGERHGTAAAAVPVAELPDCLRRQLRPCSLLGQDWQPIIEQEMLCLGFTKLRPLIRKVLYLADQLRTHLEPEFRVSLRAVLNCLQLAAIRLNLPSQEDQAALDQNNRLSCEEAALVRGFSCFVIPQLRRRDTVELYRGLLRNVFPLSARPQANSQTHDPELVTCLQEQLAAAGLQATQAQLGKMLQLHGFLVGELARPAVLTGAAGTGKSASLSVLAAALTSLVERRAAESEQEDAADAVRRTRPGSNLGMLDSLPVRPASSGAFKMWQQVISAAALEQMYIEVTADSDNASRYRRVSQQRIFCDALTPPELEKLTQRLLARANRRQEASESFADNFDAKRYKGLAKPSTTDTWLVFDGQLGGQLGEALIAAAAAKSGTEATLKLNDGSSLSVSQRTRIAVETDRLDGMSPGMLARCGVIYFGEDVVGRESLWRSWLHRAKHRYALTSGGAAVLEDLTDALLPPLVSFASSRRVRFALPGCRAFHCVSAFLRVLDALMSRYFTQEDWTLPTTSDSPPVRSGDCSGPHSLPPSWTSIDTNLPLYYALLRAFHLYALAWGFGGCLASEQCPEFDSIIRDAVKTGGEKTSSVELPDCGLFECFVDMKTGSLLRWSEKYMEKARPKDSFWRTPDTESCHHVARLLLQSGRSVSLWGASGCGKTSFVEFYFNKQPLAARRIAVSPRLSSRQMEASIDAAHSELLSKRRPQKQRKLLLFLDDLHRGGSCSELARCIVNCGGHFARGDDADDGEFRELSEVQLLTAVSAAPPGSKQMLSSRLLHQMQPVRLDTAKEAALTGVFVKRVSAWMAEFPAYALPHEEFLANIMAQALHQLYIRVQRELPATPACPLNAFSVHNFYQVLQGLLMFEPKAAFRSGGGASESGKSKSDASNATALVTKLFFHEICRTFEDRLSSQRDVAWFGSTLYDLFNEFFCTERKPPTPTPSKSLTPRSEAAADAAERTGERGVAFQETEKNTESVAKDDDNLDEKKKADGDEEVDDDDDNDDEEDDSEDETMSATESTASRSSRSAASRRGSTSSLTSGGVSGVGRSGRRGVAQSPFFGPLFDNYSAATLEEPEAGVAGSANNTEAAASRRELFDLTGQLFVRFGVLAAGSPSPPGGGAAANVYTECNSSELSAAAASAISTASGSRRHRQKAASRSKGERDEHDSDVTAAVDPDLVLLESGLRHLARLTRCLALPTGGHAILASATPGVGRSTLTRLAARMSRCRFLEASAAACDLLARLREASSVAQTQPVCLLISSAALAASGGSDAIDVVVATMRDGACPGLFDVAADSSSEAKSKATAAASTQPAFQLAVRSNLRCVLSLNWRDSKLGSLHSVLSRHPELLHTCQCIDWYSDWSQDTYAAVARHWLESGAFDLSLTTATSAKTESIVAATAQAAAAAHVTAGRMLSGLYAGLSPESPMLPTQATPLAFKEFLSLATGLAGDLRRAAIRDIEAGSSLADSISAEQATLDAQKLEAEAARPKLEAQLWDVEMQAQAIQQQREKYKAQLDACREQEAKVKQLLEPLEKMKKESQDSGQAKLDPVYEAAIRAAESLQPQHLEEVRSYREPPEPVKAVMSVICMLFDTETESWEAAKELMMKEDLQELLLYYDKASMPDSKFKRLTAALSRPEMSEMAVSSASKAAAKVRDWLEAVQQFTAVSRDLNPAIGALRAAEERVSREQTRLGRMRVEAQKQLESLNAAIGLHREASLAARQLRQRIARMQAEVERGAQLMQRLDRRWHQWRQQRERGEARSATALGDAFLAAAVATYEVGLPPDAAPQYRTFLLDLLAGCSDWLPCQPGQPDVAELLLADDCDSRQLADWRSRLAAELGDVDNQAATSTTQRCIESLAALRARLRHRNLSRWSLVHCEFFDGVGTRDTPMRRLLDLVFPRRRRSEPPVAGEASEATKPSGSDRPARVRFQEQPSGQSSRDSFDSGDDGDDVEDEASVDEDPRVLSADDPNLEASLLDAAQCGAAVLLVNFERRRRRRVRASPALLDLLDGCCRRHGRRLRSRRNCRGGGFQLVVCTSAAFLEESATLAGAADAEDGGDADCELAQFHHADLGWTERQLSDALSAAAADAEAPELRGQLSTLRADGAKAEARLADLASQAASRIVEAAAGAASTDDGAAPRARLINDDRLGEFFDWLNLETERCEKQLGETLQLASGLSNRLDEFSTFGAALLPLWKAAKSTRWLSPLYSFGFSQLMDCVREGLRQRQGGGGSQQSARVKDLTDSCLRATLTELSSRLGEAHFDALMLAFALERLLARGQVRPEQAALLLGRRDAELPAACDDEPSSDRPAWVPERSWPSLSRLSRQSCPGLLDSLRRFEKLWLEYLGRPVVLAASPPGLNRLSVVEKCLLWKLLKPEAFSSVAQALVNHELGALQPARQPYSIRRLHDASPDPRQPLLLIRPASHRPMFLSPESAVNQLRAELRPRRLCTVYVGGLQRDWQAAVEGFNDCAENGGWLHLDLVAAELVWPAGFLESLSDRLLYPQSSSMSSASTTVHAGFRLFVSVDESLADRLLPAVLCRRARVAAAGLATAGDAPQQLFARHLALADRAAAVDADADARRAAALHAALVRRAQFGPAGFTCAHAWRHTDLTQLLELYRRLRRQSTPADAAAAAQLASEAYAGHCRQLSDARVVQFLADYLFRQLPADRLTPESLADSPVLASAAQRACQAGRASDALLNALKLLACGRFRSAFDEDDSAINKGGASASKSETSARLQRLLAEAESAAGCIGDEPDDALTPRRRRQKQQQPQQADSPLTACFRREIRHLADSLASMTSPCSQRLDEAESRLKLLTACLSETDRPRELSLGRLAHPQRLLDALCEQFARDNFRDLNNVRLRVRVLPKDWQQQQQQLQTSGLGFFLTGLQLIGAGYDTAKQCLVKRSEQLLHLPVNLGLVHVKPVDTIVYTDLTDRTLLALPVIRPDPDAGPASRVFRDDERVCTLELARPSNQPFPYASLVTGL</sequence>
<dbReference type="InterPro" id="IPR026983">
    <property type="entry name" value="DHC"/>
</dbReference>
<keyword evidence="12" id="KW-1185">Reference proteome</keyword>
<evidence type="ECO:0000256" key="1">
    <source>
        <dbReference type="ARBA" id="ARBA00008887"/>
    </source>
</evidence>
<dbReference type="InterPro" id="IPR042228">
    <property type="entry name" value="Dynein_linker_3"/>
</dbReference>
<dbReference type="InterPro" id="IPR024743">
    <property type="entry name" value="Dynein_HC_stalk"/>
</dbReference>
<feature type="region of interest" description="Disordered" evidence="4">
    <location>
        <begin position="233"/>
        <end position="263"/>
    </location>
</feature>
<dbReference type="InterPro" id="IPR041466">
    <property type="entry name" value="Dynein_AAA5_ext"/>
</dbReference>
<feature type="compositionally biased region" description="Polar residues" evidence="4">
    <location>
        <begin position="122"/>
        <end position="133"/>
    </location>
</feature>
<dbReference type="PANTHER" id="PTHR45703:SF36">
    <property type="entry name" value="DYNEIN HEAVY CHAIN, CYTOPLASMIC"/>
    <property type="match status" value="1"/>
</dbReference>
<dbReference type="GO" id="GO:0051959">
    <property type="term" value="F:dynein light intermediate chain binding"/>
    <property type="evidence" value="ECO:0007669"/>
    <property type="project" value="InterPro"/>
</dbReference>
<name>A0A267E1K7_9PLAT</name>
<protein>
    <recommendedName>
        <fullName evidence="13">Dynein heavy chain</fullName>
    </recommendedName>
</protein>
<dbReference type="Gene3D" id="1.20.58.1120">
    <property type="match status" value="1"/>
</dbReference>
<feature type="compositionally biased region" description="Basic and acidic residues" evidence="4">
    <location>
        <begin position="3055"/>
        <end position="3065"/>
    </location>
</feature>
<feature type="domain" description="Dynein heavy chain AAA 5 extension" evidence="9">
    <location>
        <begin position="2444"/>
        <end position="2511"/>
    </location>
</feature>
<feature type="compositionally biased region" description="Basic residues" evidence="4">
    <location>
        <begin position="3044"/>
        <end position="3053"/>
    </location>
</feature>
<dbReference type="Gene3D" id="1.20.920.20">
    <property type="match status" value="1"/>
</dbReference>
<gene>
    <name evidence="11" type="ORF">BOX15_Mlig022241g4</name>
</gene>
<dbReference type="Pfam" id="PF12775">
    <property type="entry name" value="AAA_7"/>
    <property type="match status" value="1"/>
</dbReference>
<feature type="domain" description="Dynein heavy chain hydrolytic ATP-binding dynein motor region" evidence="6">
    <location>
        <begin position="1913"/>
        <end position="2108"/>
    </location>
</feature>
<evidence type="ECO:0000259" key="5">
    <source>
        <dbReference type="Pfam" id="PF08393"/>
    </source>
</evidence>
<evidence type="ECO:0000259" key="7">
    <source>
        <dbReference type="Pfam" id="PF12777"/>
    </source>
</evidence>
<feature type="region of interest" description="Disordered" evidence="4">
    <location>
        <begin position="111"/>
        <end position="155"/>
    </location>
</feature>
<feature type="region of interest" description="Disordered" evidence="4">
    <location>
        <begin position="630"/>
        <end position="678"/>
    </location>
</feature>
<evidence type="ECO:0000313" key="11">
    <source>
        <dbReference type="EMBL" id="PAA54804.1"/>
    </source>
</evidence>
<dbReference type="InterPro" id="IPR013602">
    <property type="entry name" value="Dynein_heavy_linker"/>
</dbReference>
<feature type="region of interest" description="Disordered" evidence="4">
    <location>
        <begin position="3798"/>
        <end position="3860"/>
    </location>
</feature>
<dbReference type="GO" id="GO:0005524">
    <property type="term" value="F:ATP binding"/>
    <property type="evidence" value="ECO:0007669"/>
    <property type="project" value="InterPro"/>
</dbReference>
<feature type="coiled-coil region" evidence="3">
    <location>
        <begin position="3388"/>
        <end position="3432"/>
    </location>
</feature>
<dbReference type="SUPFAM" id="SSF52540">
    <property type="entry name" value="P-loop containing nucleoside triphosphate hydrolases"/>
    <property type="match status" value="1"/>
</dbReference>
<dbReference type="InterPro" id="IPR041228">
    <property type="entry name" value="Dynein_C"/>
</dbReference>
<feature type="compositionally biased region" description="Basic and acidic residues" evidence="4">
    <location>
        <begin position="1"/>
        <end position="12"/>
    </location>
</feature>
<proteinExistence type="inferred from homology"/>
<feature type="region of interest" description="Disordered" evidence="4">
    <location>
        <begin position="1"/>
        <end position="24"/>
    </location>
</feature>
<feature type="domain" description="Dynein heavy chain AAA module D4" evidence="8">
    <location>
        <begin position="3073"/>
        <end position="3301"/>
    </location>
</feature>
<feature type="compositionally biased region" description="Basic and acidic residues" evidence="4">
    <location>
        <begin position="1798"/>
        <end position="1807"/>
    </location>
</feature>
<dbReference type="Pfam" id="PF12780">
    <property type="entry name" value="AAA_8"/>
    <property type="match status" value="1"/>
</dbReference>
<evidence type="ECO:0000259" key="6">
    <source>
        <dbReference type="Pfam" id="PF12774"/>
    </source>
</evidence>